<gene>
    <name evidence="2" type="ORF">O3P69_008596</name>
</gene>
<dbReference type="Proteomes" id="UP001487740">
    <property type="component" value="Unassembled WGS sequence"/>
</dbReference>
<evidence type="ECO:0000256" key="1">
    <source>
        <dbReference type="SAM" id="MobiDB-lite"/>
    </source>
</evidence>
<organism evidence="2 3">
    <name type="scientific">Scylla paramamosain</name>
    <name type="common">Mud crab</name>
    <dbReference type="NCBI Taxonomy" id="85552"/>
    <lineage>
        <taxon>Eukaryota</taxon>
        <taxon>Metazoa</taxon>
        <taxon>Ecdysozoa</taxon>
        <taxon>Arthropoda</taxon>
        <taxon>Crustacea</taxon>
        <taxon>Multicrustacea</taxon>
        <taxon>Malacostraca</taxon>
        <taxon>Eumalacostraca</taxon>
        <taxon>Eucarida</taxon>
        <taxon>Decapoda</taxon>
        <taxon>Pleocyemata</taxon>
        <taxon>Brachyura</taxon>
        <taxon>Eubrachyura</taxon>
        <taxon>Portunoidea</taxon>
        <taxon>Portunidae</taxon>
        <taxon>Portuninae</taxon>
        <taxon>Scylla</taxon>
    </lineage>
</organism>
<dbReference type="EMBL" id="JARAKH010000049">
    <property type="protein sequence ID" value="KAK8375977.1"/>
    <property type="molecule type" value="Genomic_DNA"/>
</dbReference>
<name>A0AAW0SMN4_SCYPA</name>
<accession>A0AAW0SMN4</accession>
<sequence length="195" mass="21822">MSSSRNITTVRKDSKVKKNTTVNFSGDPRGAISKPDSSFITAAHTSYSNLHQSPSHPTSAPCVSSKDPSCCTLHLQKRQSKTRHACTTTAKPRIRRSSITRGTHRPLMTARETPRLRPGEDSVARPPRVTQHQPPQMPFLASVRPDFSPQRVTRLTLLMMRQATLDDISLLPHDLDGSMLTFVMRRPQTLRPVTF</sequence>
<dbReference type="AlphaFoldDB" id="A0AAW0SMN4"/>
<keyword evidence="3" id="KW-1185">Reference proteome</keyword>
<feature type="compositionally biased region" description="Basic and acidic residues" evidence="1">
    <location>
        <begin position="114"/>
        <end position="123"/>
    </location>
</feature>
<comment type="caution">
    <text evidence="2">The sequence shown here is derived from an EMBL/GenBank/DDBJ whole genome shotgun (WGS) entry which is preliminary data.</text>
</comment>
<reference evidence="2 3" key="1">
    <citation type="submission" date="2023-03" db="EMBL/GenBank/DDBJ databases">
        <title>High-quality genome of Scylla paramamosain provides insights in environmental adaptation.</title>
        <authorList>
            <person name="Zhang L."/>
        </authorList>
    </citation>
    <scope>NUCLEOTIDE SEQUENCE [LARGE SCALE GENOMIC DNA]</scope>
    <source>
        <strain evidence="2">LZ_2023a</strain>
        <tissue evidence="2">Muscle</tissue>
    </source>
</reference>
<protein>
    <submittedName>
        <fullName evidence="2">Uncharacterized protein</fullName>
    </submittedName>
</protein>
<feature type="region of interest" description="Disordered" evidence="1">
    <location>
        <begin position="1"/>
        <end position="37"/>
    </location>
</feature>
<feature type="region of interest" description="Disordered" evidence="1">
    <location>
        <begin position="114"/>
        <end position="143"/>
    </location>
</feature>
<proteinExistence type="predicted"/>
<evidence type="ECO:0000313" key="3">
    <source>
        <dbReference type="Proteomes" id="UP001487740"/>
    </source>
</evidence>
<evidence type="ECO:0000313" key="2">
    <source>
        <dbReference type="EMBL" id="KAK8375977.1"/>
    </source>
</evidence>